<comment type="pathway">
    <text evidence="9">Cofactor biosynthesis; coenzyme A biosynthesis; CoA from (R)-pantothenate: step 4/5.</text>
</comment>
<dbReference type="InterPro" id="IPR004821">
    <property type="entry name" value="Cyt_trans-like"/>
</dbReference>
<feature type="binding site" evidence="9">
    <location>
        <position position="8"/>
    </location>
    <ligand>
        <name>substrate</name>
    </ligand>
</feature>
<feature type="binding site" evidence="9">
    <location>
        <position position="72"/>
    </location>
    <ligand>
        <name>substrate</name>
    </ligand>
</feature>
<evidence type="ECO:0000256" key="5">
    <source>
        <dbReference type="ARBA" id="ARBA00022840"/>
    </source>
</evidence>
<comment type="subcellular location">
    <subcellularLocation>
        <location evidence="9">Cytoplasm</location>
    </subcellularLocation>
</comment>
<dbReference type="HAMAP" id="MF_00151">
    <property type="entry name" value="PPAT_bact"/>
    <property type="match status" value="1"/>
</dbReference>
<dbReference type="GO" id="GO:0004595">
    <property type="term" value="F:pantetheine-phosphate adenylyltransferase activity"/>
    <property type="evidence" value="ECO:0007669"/>
    <property type="project" value="UniProtKB-UniRule"/>
</dbReference>
<evidence type="ECO:0000256" key="7">
    <source>
        <dbReference type="ARBA" id="ARBA00022993"/>
    </source>
</evidence>
<evidence type="ECO:0000256" key="2">
    <source>
        <dbReference type="ARBA" id="ARBA00022679"/>
    </source>
</evidence>
<evidence type="ECO:0000259" key="10">
    <source>
        <dbReference type="Pfam" id="PF01467"/>
    </source>
</evidence>
<evidence type="ECO:0000256" key="9">
    <source>
        <dbReference type="HAMAP-Rule" id="MF_00151"/>
    </source>
</evidence>
<feature type="binding site" evidence="9">
    <location>
        <begin position="8"/>
        <end position="9"/>
    </location>
    <ligand>
        <name>ATP</name>
        <dbReference type="ChEBI" id="CHEBI:30616"/>
    </ligand>
</feature>
<dbReference type="AlphaFoldDB" id="A0P5Z0"/>
<comment type="catalytic activity">
    <reaction evidence="8 9">
        <text>(R)-4'-phosphopantetheine + ATP + H(+) = 3'-dephospho-CoA + diphosphate</text>
        <dbReference type="Rhea" id="RHEA:19801"/>
        <dbReference type="ChEBI" id="CHEBI:15378"/>
        <dbReference type="ChEBI" id="CHEBI:30616"/>
        <dbReference type="ChEBI" id="CHEBI:33019"/>
        <dbReference type="ChEBI" id="CHEBI:57328"/>
        <dbReference type="ChEBI" id="CHEBI:61723"/>
        <dbReference type="EC" id="2.7.7.3"/>
    </reaction>
</comment>
<feature type="binding site" evidence="9">
    <location>
        <begin position="87"/>
        <end position="89"/>
    </location>
    <ligand>
        <name>ATP</name>
        <dbReference type="ChEBI" id="CHEBI:30616"/>
    </ligand>
</feature>
<dbReference type="PRINTS" id="PR01020">
    <property type="entry name" value="LPSBIOSNTHSS"/>
</dbReference>
<keyword evidence="6 9" id="KW-0460">Magnesium</keyword>
<dbReference type="InterPro" id="IPR001980">
    <property type="entry name" value="PPAT"/>
</dbReference>
<feature type="binding site" evidence="9">
    <location>
        <position position="86"/>
    </location>
    <ligand>
        <name>substrate</name>
    </ligand>
</feature>
<dbReference type="SUPFAM" id="SSF52374">
    <property type="entry name" value="Nucleotidylyl transferase"/>
    <property type="match status" value="1"/>
</dbReference>
<evidence type="ECO:0000313" key="12">
    <source>
        <dbReference type="Proteomes" id="UP000054262"/>
    </source>
</evidence>
<dbReference type="GO" id="GO:0005737">
    <property type="term" value="C:cytoplasm"/>
    <property type="evidence" value="ECO:0007669"/>
    <property type="project" value="UniProtKB-SubCell"/>
</dbReference>
<evidence type="ECO:0000313" key="11">
    <source>
        <dbReference type="EMBL" id="EAV46950.1"/>
    </source>
</evidence>
<name>A0P5Z0_9PROT</name>
<dbReference type="GO" id="GO:0015937">
    <property type="term" value="P:coenzyme A biosynthetic process"/>
    <property type="evidence" value="ECO:0007669"/>
    <property type="project" value="UniProtKB-UniRule"/>
</dbReference>
<dbReference type="Gene3D" id="3.40.50.620">
    <property type="entry name" value="HUPs"/>
    <property type="match status" value="1"/>
</dbReference>
<evidence type="ECO:0000256" key="6">
    <source>
        <dbReference type="ARBA" id="ARBA00022842"/>
    </source>
</evidence>
<evidence type="ECO:0000256" key="3">
    <source>
        <dbReference type="ARBA" id="ARBA00022695"/>
    </source>
</evidence>
<dbReference type="EC" id="2.7.7.3" evidence="9"/>
<evidence type="ECO:0000256" key="1">
    <source>
        <dbReference type="ARBA" id="ARBA00022490"/>
    </source>
</evidence>
<feature type="site" description="Transition state stabilizer" evidence="9">
    <location>
        <position position="16"/>
    </location>
</feature>
<dbReference type="Pfam" id="PF01467">
    <property type="entry name" value="CTP_transf_like"/>
    <property type="match status" value="1"/>
</dbReference>
<dbReference type="Proteomes" id="UP000054262">
    <property type="component" value="Unassembled WGS sequence"/>
</dbReference>
<reference evidence="11 12" key="1">
    <citation type="submission" date="2006-11" db="EMBL/GenBank/DDBJ databases">
        <authorList>
            <person name="Giovannoni S."/>
            <person name="Vergin K."/>
            <person name="Ferriera S."/>
            <person name="Johnson J."/>
            <person name="Kravitz S."/>
            <person name="Beeson K."/>
            <person name="Sutton G."/>
            <person name="Rogers Y.-H."/>
            <person name="Friedman R."/>
            <person name="Frazier M."/>
            <person name="Venter J.C."/>
        </authorList>
    </citation>
    <scope>NUCLEOTIDE SEQUENCE [LARGE SCALE GENOMIC DNA]</scope>
    <source>
        <strain evidence="11 12">HTCC2181</strain>
    </source>
</reference>
<keyword evidence="4 9" id="KW-0547">Nucleotide-binding</keyword>
<evidence type="ECO:0000256" key="8">
    <source>
        <dbReference type="ARBA" id="ARBA00029346"/>
    </source>
</evidence>
<sequence>MIALYPGSFDPFTIGHEDIISRAAKTFDGLVVGISEDNAKDNFLNYEQRLNLAQVLFSSFSNIQISCFRGLTVDFAKELGAEIIVRGIRNVTDYESESQMAQLNKQLAPSVETIFLNSPDKYRSISSTLVRQIHLLDGDISSFVSPITKDFLLKLK</sequence>
<dbReference type="EMBL" id="AAUX01000001">
    <property type="protein sequence ID" value="EAV46950.1"/>
    <property type="molecule type" value="Genomic_DNA"/>
</dbReference>
<comment type="cofactor">
    <cofactor evidence="9">
        <name>Mg(2+)</name>
        <dbReference type="ChEBI" id="CHEBI:18420"/>
    </cofactor>
</comment>
<gene>
    <name evidence="9" type="primary">coaD</name>
    <name evidence="11" type="ORF">MB2181_02715</name>
</gene>
<dbReference type="OrthoDB" id="9806661at2"/>
<comment type="similarity">
    <text evidence="9">Belongs to the bacterial CoaD family.</text>
</comment>
<dbReference type="PANTHER" id="PTHR21342">
    <property type="entry name" value="PHOSPHOPANTETHEINE ADENYLYLTRANSFERASE"/>
    <property type="match status" value="1"/>
</dbReference>
<comment type="caution">
    <text evidence="11">The sequence shown here is derived from an EMBL/GenBank/DDBJ whole genome shotgun (WGS) entry which is preliminary data.</text>
</comment>
<comment type="subunit">
    <text evidence="9">Homohexamer.</text>
</comment>
<dbReference type="NCBIfam" id="TIGR00125">
    <property type="entry name" value="cyt_tran_rel"/>
    <property type="match status" value="1"/>
</dbReference>
<proteinExistence type="inferred from homology"/>
<keyword evidence="3 9" id="KW-0548">Nucleotidyltransferase</keyword>
<keyword evidence="1 9" id="KW-0963">Cytoplasm</keyword>
<feature type="binding site" evidence="9">
    <location>
        <position position="40"/>
    </location>
    <ligand>
        <name>substrate</name>
    </ligand>
</feature>
<organism evidence="11 12">
    <name type="scientific">Methylophilales bacterium HTCC2181</name>
    <dbReference type="NCBI Taxonomy" id="383631"/>
    <lineage>
        <taxon>Bacteria</taxon>
        <taxon>Pseudomonadati</taxon>
        <taxon>Pseudomonadota</taxon>
        <taxon>Betaproteobacteria</taxon>
        <taxon>Nitrosomonadales</taxon>
        <taxon>OM43 clade</taxon>
    </lineage>
</organism>
<dbReference type="NCBIfam" id="TIGR01510">
    <property type="entry name" value="coaD_prev_kdtB"/>
    <property type="match status" value="1"/>
</dbReference>
<feature type="binding site" evidence="9">
    <location>
        <position position="16"/>
    </location>
    <ligand>
        <name>ATP</name>
        <dbReference type="ChEBI" id="CHEBI:30616"/>
    </ligand>
</feature>
<keyword evidence="5 9" id="KW-0067">ATP-binding</keyword>
<comment type="function">
    <text evidence="9">Reversibly transfers an adenylyl group from ATP to 4'-phosphopantetheine, yielding dephospho-CoA (dPCoA) and pyrophosphate.</text>
</comment>
<keyword evidence="2 9" id="KW-0808">Transferase</keyword>
<keyword evidence="12" id="KW-1185">Reference proteome</keyword>
<dbReference type="InterPro" id="IPR014729">
    <property type="entry name" value="Rossmann-like_a/b/a_fold"/>
</dbReference>
<dbReference type="UniPathway" id="UPA00241">
    <property type="reaction ID" value="UER00355"/>
</dbReference>
<dbReference type="PANTHER" id="PTHR21342:SF1">
    <property type="entry name" value="PHOSPHOPANTETHEINE ADENYLYLTRANSFERASE"/>
    <property type="match status" value="1"/>
</dbReference>
<keyword evidence="7 9" id="KW-0173">Coenzyme A biosynthesis</keyword>
<accession>A0P5Z0</accession>
<feature type="domain" description="Cytidyltransferase-like" evidence="10">
    <location>
        <begin position="4"/>
        <end position="132"/>
    </location>
</feature>
<protein>
    <recommendedName>
        <fullName evidence="9">Phosphopantetheine adenylyltransferase</fullName>
        <ecNumber evidence="9">2.7.7.3</ecNumber>
    </recommendedName>
    <alternativeName>
        <fullName evidence="9">Dephospho-CoA pyrophosphorylase</fullName>
    </alternativeName>
    <alternativeName>
        <fullName evidence="9">Pantetheine-phosphate adenylyltransferase</fullName>
        <shortName evidence="9">PPAT</shortName>
    </alternativeName>
</protein>
<evidence type="ECO:0000256" key="4">
    <source>
        <dbReference type="ARBA" id="ARBA00022741"/>
    </source>
</evidence>
<feature type="binding site" evidence="9">
    <location>
        <position position="97"/>
    </location>
    <ligand>
        <name>ATP</name>
        <dbReference type="ChEBI" id="CHEBI:30616"/>
    </ligand>
</feature>
<dbReference type="GO" id="GO:0005524">
    <property type="term" value="F:ATP binding"/>
    <property type="evidence" value="ECO:0007669"/>
    <property type="project" value="UniProtKB-KW"/>
</dbReference>
<feature type="binding site" evidence="9">
    <location>
        <begin position="122"/>
        <end position="128"/>
    </location>
    <ligand>
        <name>ATP</name>
        <dbReference type="ChEBI" id="CHEBI:30616"/>
    </ligand>
</feature>